<sequence length="237" mass="27115">MVGRANFALEGVLYSLSPEVNRPLDEKYTDEMERLLKQMREEFIVQRVETIEQSGGTAEEQDLEVSLKDEQLLKNRARLIHRIYAQVMKPETGFLFRFKKPLGYDLDEEAPLHLQFKFEDPKLSYSTDDRYDIHVLAVPGEVEGMIDHGPVMNNAYRLKARMEHKIAVPSKVYRSEEDGGAMSVFGEEDFLNIIIRNPNPDLTNNVSIASMKIPFLDEDTGEVSPTFSFSIENPALL</sequence>
<evidence type="ECO:0000313" key="1">
    <source>
        <dbReference type="EMBL" id="ADD93903.1"/>
    </source>
</evidence>
<name>D6PDV2_9BACT</name>
<dbReference type="EMBL" id="GU943003">
    <property type="protein sequence ID" value="ADD93903.1"/>
    <property type="molecule type" value="Genomic_DNA"/>
</dbReference>
<dbReference type="AlphaFoldDB" id="D6PDV2"/>
<protein>
    <submittedName>
        <fullName evidence="1">Uncharacterized protein</fullName>
    </submittedName>
</protein>
<organism evidence="1">
    <name type="scientific">uncultured marine bacterium MedDCM-OCT-S08-C1605</name>
    <dbReference type="NCBI Taxonomy" id="743072"/>
    <lineage>
        <taxon>Bacteria</taxon>
        <taxon>environmental samples</taxon>
    </lineage>
</organism>
<reference evidence="1" key="1">
    <citation type="journal article" date="2010" name="ISME J.">
        <title>Metagenome of the Mediterranean deep chlorophyll maximum studied by direct and fosmid library 454 pyrosequencing.</title>
        <authorList>
            <person name="Ghai R."/>
            <person name="Martin-Cuadrado A.B."/>
            <person name="Molto A.G."/>
            <person name="Heredia I.G."/>
            <person name="Cabrera R."/>
            <person name="Martin J."/>
            <person name="Verdu M."/>
            <person name="Deschamps P."/>
            <person name="Moreira D."/>
            <person name="Lopez-Garcia P."/>
            <person name="Mira A."/>
            <person name="Rodriguez-Valera F."/>
        </authorList>
    </citation>
    <scope>NUCLEOTIDE SEQUENCE</scope>
</reference>
<accession>D6PDV2</accession>
<proteinExistence type="predicted"/>